<evidence type="ECO:0000256" key="1">
    <source>
        <dbReference type="SAM" id="MobiDB-lite"/>
    </source>
</evidence>
<dbReference type="InterPro" id="IPR047774">
    <property type="entry name" value="SrfA-like"/>
</dbReference>
<organism evidence="2 3">
    <name type="scientific">Yersinia pseudotuberculosis</name>
    <dbReference type="NCBI Taxonomy" id="633"/>
    <lineage>
        <taxon>Bacteria</taxon>
        <taxon>Pseudomonadati</taxon>
        <taxon>Pseudomonadota</taxon>
        <taxon>Gammaproteobacteria</taxon>
        <taxon>Enterobacterales</taxon>
        <taxon>Yersiniaceae</taxon>
        <taxon>Yersinia</taxon>
    </lineage>
</organism>
<feature type="region of interest" description="Disordered" evidence="1">
    <location>
        <begin position="256"/>
        <end position="282"/>
    </location>
</feature>
<reference evidence="2 3" key="1">
    <citation type="submission" date="2018-06" db="EMBL/GenBank/DDBJ databases">
        <authorList>
            <consortium name="Pathogen Informatics"/>
            <person name="Doyle S."/>
        </authorList>
    </citation>
    <scope>NUCLEOTIDE SEQUENCE [LARGE SCALE GENOMIC DNA]</scope>
    <source>
        <strain evidence="2 3">NCTC8580</strain>
    </source>
</reference>
<dbReference type="AlphaFoldDB" id="A0A380Q969"/>
<evidence type="ECO:0000313" key="3">
    <source>
        <dbReference type="Proteomes" id="UP000255087"/>
    </source>
</evidence>
<dbReference type="EMBL" id="UHJC01000001">
    <property type="protein sequence ID" value="SUP83136.1"/>
    <property type="molecule type" value="Genomic_DNA"/>
</dbReference>
<name>A0A380Q969_YERPU</name>
<protein>
    <submittedName>
        <fullName evidence="2">Virulence factor</fullName>
    </submittedName>
</protein>
<proteinExistence type="predicted"/>
<gene>
    <name evidence="2" type="ORF">NCTC8580_02436</name>
</gene>
<dbReference type="Proteomes" id="UP000255087">
    <property type="component" value="Unassembled WGS sequence"/>
</dbReference>
<dbReference type="NCBIfam" id="NF040486">
    <property type="entry name" value="SrfA_fam"/>
    <property type="match status" value="1"/>
</dbReference>
<sequence>MAKSFLRSGSLDDILALGENGQPIYTSALQIREALRLKKQQHIVDCLAIPQINEQGNRIDWYAPFEGKVTSWIAASSTERKAAVKQLAICLASASDISLRAKKSEKAAQQLFGALLAKALQFPDQNHVYLVSGKPVITFWGFVSQDKKMRSDPLDCLRQSTDVVESAIKVESIVKAESTVVPPEIRAKTVVTPAAVELSPQADIIPTPQLVAEPEITVGSEPIKTPVRWLRIGGVLSIAALIGALVAQFSGNLPGSTAPTAETQSSTAEHMTEQLEPSASHKPQVTADALVPIEPITASVPPPIMQPLLPLAHAPVPPDAKVAVESIVAEPMAVEPVTPPVTRANNNALILPANAVKIGSTAFLNGNWRAIPEIKSSLTGKPPSLRYQIKQGKGSVKITHGDNVTCRANVTAGLMKSGNLVINSRYRAQCSDGSKYQIPEIVCKQGTTDIADCKGRYDANTTLSMTMTRESK</sequence>
<dbReference type="RefSeq" id="WP_181255300.1">
    <property type="nucleotide sequence ID" value="NZ_NCLF01000015.1"/>
</dbReference>
<evidence type="ECO:0000313" key="2">
    <source>
        <dbReference type="EMBL" id="SUP83136.1"/>
    </source>
</evidence>
<accession>A0A380Q969</accession>